<dbReference type="KEGG" id="msil:METEAL_21200"/>
<reference evidence="2" key="1">
    <citation type="journal article" date="2023" name="Int. J. Syst. Evol. Microbiol.">
        <title>Mesoterricola silvestris gen. nov., sp. nov., Mesoterricola sediminis sp. nov., Geothrix oryzae sp. nov., Geothrix edaphica sp. nov., Geothrix rubra sp. nov., and Geothrix limicola sp. nov., six novel members of Acidobacteriota isolated from soils.</title>
        <authorList>
            <person name="Itoh H."/>
            <person name="Sugisawa Y."/>
            <person name="Mise K."/>
            <person name="Xu Z."/>
            <person name="Kuniyasu M."/>
            <person name="Ushijima N."/>
            <person name="Kawano K."/>
            <person name="Kobayashi E."/>
            <person name="Shiratori Y."/>
            <person name="Masuda Y."/>
            <person name="Senoo K."/>
        </authorList>
    </citation>
    <scope>NUCLEOTIDE SEQUENCE [LARGE SCALE GENOMIC DNA]</scope>
    <source>
        <strain evidence="2">W79</strain>
    </source>
</reference>
<accession>A0AA48GW56</accession>
<evidence type="ECO:0000313" key="1">
    <source>
        <dbReference type="EMBL" id="BDU72946.1"/>
    </source>
</evidence>
<name>A0AA48GW56_9BACT</name>
<proteinExistence type="predicted"/>
<sequence length="121" mass="13143">MAQNPTEITLANLAGGALMECATLEFRKICANIQDPNTSAEAKRKLTIVVLIEPDAKRCSGRITYEVKSSIPGPDAGKTEAYIAFDPGSESYGLFEVERHPPLFKPEEPLPNVSELPAKRA</sequence>
<dbReference type="Proteomes" id="UP001238179">
    <property type="component" value="Chromosome"/>
</dbReference>
<gene>
    <name evidence="1" type="ORF">METEAL_21200</name>
</gene>
<dbReference type="EMBL" id="AP027080">
    <property type="protein sequence ID" value="BDU72946.1"/>
    <property type="molecule type" value="Genomic_DNA"/>
</dbReference>
<evidence type="ECO:0000313" key="2">
    <source>
        <dbReference type="Proteomes" id="UP001238179"/>
    </source>
</evidence>
<protein>
    <submittedName>
        <fullName evidence="1">Uncharacterized protein</fullName>
    </submittedName>
</protein>
<dbReference type="RefSeq" id="WP_316415854.1">
    <property type="nucleotide sequence ID" value="NZ_AP027080.1"/>
</dbReference>
<organism evidence="1 2">
    <name type="scientific">Mesoterricola silvestris</name>
    <dbReference type="NCBI Taxonomy" id="2927979"/>
    <lineage>
        <taxon>Bacteria</taxon>
        <taxon>Pseudomonadati</taxon>
        <taxon>Acidobacteriota</taxon>
        <taxon>Holophagae</taxon>
        <taxon>Holophagales</taxon>
        <taxon>Holophagaceae</taxon>
        <taxon>Mesoterricola</taxon>
    </lineage>
</organism>
<keyword evidence="2" id="KW-1185">Reference proteome</keyword>
<dbReference type="AlphaFoldDB" id="A0AA48GW56"/>